<organism evidence="6 7">
    <name type="scientific">Nocardia africana</name>
    <dbReference type="NCBI Taxonomy" id="134964"/>
    <lineage>
        <taxon>Bacteria</taxon>
        <taxon>Bacillati</taxon>
        <taxon>Actinomycetota</taxon>
        <taxon>Actinomycetes</taxon>
        <taxon>Mycobacteriales</taxon>
        <taxon>Nocardiaceae</taxon>
        <taxon>Nocardia</taxon>
    </lineage>
</organism>
<dbReference type="Pfam" id="PF13193">
    <property type="entry name" value="AMP-binding_C"/>
    <property type="match status" value="1"/>
</dbReference>
<proteinExistence type="inferred from homology"/>
<dbReference type="SUPFAM" id="SSF56801">
    <property type="entry name" value="Acetyl-CoA synthetase-like"/>
    <property type="match status" value="1"/>
</dbReference>
<dbReference type="InterPro" id="IPR000873">
    <property type="entry name" value="AMP-dep_synth/lig_dom"/>
</dbReference>
<feature type="region of interest" description="Disordered" evidence="3">
    <location>
        <begin position="522"/>
        <end position="546"/>
    </location>
</feature>
<dbReference type="InterPro" id="IPR025110">
    <property type="entry name" value="AMP-bd_C"/>
</dbReference>
<protein>
    <submittedName>
        <fullName evidence="6">Class I adenylate-forming enzyme family protein</fullName>
    </submittedName>
</protein>
<dbReference type="InterPro" id="IPR020845">
    <property type="entry name" value="AMP-binding_CS"/>
</dbReference>
<dbReference type="Gene3D" id="3.30.300.30">
    <property type="match status" value="1"/>
</dbReference>
<reference evidence="6 7" key="1">
    <citation type="submission" date="2024-10" db="EMBL/GenBank/DDBJ databases">
        <title>The Natural Products Discovery Center: Release of the First 8490 Sequenced Strains for Exploring Actinobacteria Biosynthetic Diversity.</title>
        <authorList>
            <person name="Kalkreuter E."/>
            <person name="Kautsar S.A."/>
            <person name="Yang D."/>
            <person name="Bader C.D."/>
            <person name="Teijaro C.N."/>
            <person name="Fluegel L."/>
            <person name="Davis C.M."/>
            <person name="Simpson J.R."/>
            <person name="Lauterbach L."/>
            <person name="Steele A.D."/>
            <person name="Gui C."/>
            <person name="Meng S."/>
            <person name="Li G."/>
            <person name="Viehrig K."/>
            <person name="Ye F."/>
            <person name="Su P."/>
            <person name="Kiefer A.F."/>
            <person name="Nichols A."/>
            <person name="Cepeda A.J."/>
            <person name="Yan W."/>
            <person name="Fan B."/>
            <person name="Jiang Y."/>
            <person name="Adhikari A."/>
            <person name="Zheng C.-J."/>
            <person name="Schuster L."/>
            <person name="Cowan T.M."/>
            <person name="Smanski M.J."/>
            <person name="Chevrette M.G."/>
            <person name="De Carvalho L.P.S."/>
            <person name="Shen B."/>
        </authorList>
    </citation>
    <scope>NUCLEOTIDE SEQUENCE [LARGE SCALE GENOMIC DNA]</scope>
    <source>
        <strain evidence="6 7">NPDC004550</strain>
    </source>
</reference>
<gene>
    <name evidence="6" type="ORF">ACFYTH_15500</name>
</gene>
<dbReference type="PROSITE" id="PS00455">
    <property type="entry name" value="AMP_BINDING"/>
    <property type="match status" value="1"/>
</dbReference>
<evidence type="ECO:0000256" key="2">
    <source>
        <dbReference type="ARBA" id="ARBA00022598"/>
    </source>
</evidence>
<name>A0ABW6NHX5_9NOCA</name>
<dbReference type="EMBL" id="JBIALX010000005">
    <property type="protein sequence ID" value="MFF0454767.1"/>
    <property type="molecule type" value="Genomic_DNA"/>
</dbReference>
<dbReference type="PANTHER" id="PTHR43201:SF5">
    <property type="entry name" value="MEDIUM-CHAIN ACYL-COA LIGASE ACSF2, MITOCHONDRIAL"/>
    <property type="match status" value="1"/>
</dbReference>
<sequence>MNFTRVLDSVVDQIPAGGRDRVAVAFDGRERITYEQLLDTSLRYARALAELGLGKGDRLGLMLYNDAEYLPLCFAAMRLGLIAVRLNFRLAPAELRFILDDSGCKALIIHSSLLAKAEPIRAELDIETFIVRIDSEHPTPEWAQPFEILEGGELLAEAPDVAAEDPMSLLYTSGTTGLPKGAIWTHANTLAAATMQALRWRFSPQTVALVPGPLYHAGGFEAVAAPALLMHGTIVTLASGNFTVDHLLEVIEREQVTDCLLFSFMLGEMLRMDDIEHRLPKSVRHFIIGGDTMMPWMVAEVRRRLPGIRLTQVFGLTEGGAIATTLDDEDFDSQPDSIGRPLPLAEAKVWTGEGDMSAGAAAPGEVGEIIVRSGAVSAGYWNRPDANRDTFVDGWCRTGDLGYVNADGFLVLAGRAKDMIRSGGENVYPAEIESVLTAHPGIQDAAVVGVPDRKYTEVGCAVLVVETGADIDEDALRAYCRERLASYKIPKYFIRQDELPRNASGKILKYKLRAQYESVGATVESADPAPAEQAVGAGGDNSEVVR</sequence>
<evidence type="ECO:0000256" key="3">
    <source>
        <dbReference type="SAM" id="MobiDB-lite"/>
    </source>
</evidence>
<dbReference type="Pfam" id="PF00501">
    <property type="entry name" value="AMP-binding"/>
    <property type="match status" value="1"/>
</dbReference>
<accession>A0ABW6NHX5</accession>
<comment type="caution">
    <text evidence="6">The sequence shown here is derived from an EMBL/GenBank/DDBJ whole genome shotgun (WGS) entry which is preliminary data.</text>
</comment>
<evidence type="ECO:0000256" key="1">
    <source>
        <dbReference type="ARBA" id="ARBA00006432"/>
    </source>
</evidence>
<keyword evidence="2" id="KW-0436">Ligase</keyword>
<dbReference type="PANTHER" id="PTHR43201">
    <property type="entry name" value="ACYL-COA SYNTHETASE"/>
    <property type="match status" value="1"/>
</dbReference>
<evidence type="ECO:0000313" key="7">
    <source>
        <dbReference type="Proteomes" id="UP001601521"/>
    </source>
</evidence>
<keyword evidence="7" id="KW-1185">Reference proteome</keyword>
<dbReference type="InterPro" id="IPR045851">
    <property type="entry name" value="AMP-bd_C_sf"/>
</dbReference>
<dbReference type="InterPro" id="IPR042099">
    <property type="entry name" value="ANL_N_sf"/>
</dbReference>
<comment type="similarity">
    <text evidence="1">Belongs to the ATP-dependent AMP-binding enzyme family.</text>
</comment>
<dbReference type="RefSeq" id="WP_387251630.1">
    <property type="nucleotide sequence ID" value="NZ_JBIALX010000005.1"/>
</dbReference>
<dbReference type="Proteomes" id="UP001601521">
    <property type="component" value="Unassembled WGS sequence"/>
</dbReference>
<evidence type="ECO:0000259" key="4">
    <source>
        <dbReference type="Pfam" id="PF00501"/>
    </source>
</evidence>
<feature type="domain" description="AMP-dependent synthetase/ligase" evidence="4">
    <location>
        <begin position="17"/>
        <end position="381"/>
    </location>
</feature>
<evidence type="ECO:0000313" key="6">
    <source>
        <dbReference type="EMBL" id="MFF0454767.1"/>
    </source>
</evidence>
<evidence type="ECO:0000259" key="5">
    <source>
        <dbReference type="Pfam" id="PF13193"/>
    </source>
</evidence>
<dbReference type="Gene3D" id="3.40.50.12780">
    <property type="entry name" value="N-terminal domain of ligase-like"/>
    <property type="match status" value="1"/>
</dbReference>
<feature type="domain" description="AMP-binding enzyme C-terminal" evidence="5">
    <location>
        <begin position="431"/>
        <end position="506"/>
    </location>
</feature>